<dbReference type="KEGG" id="dci:103506412"/>
<dbReference type="PaxDb" id="121845-A0A3Q0ILX4"/>
<feature type="non-terminal residue" evidence="3">
    <location>
        <position position="1"/>
    </location>
</feature>
<dbReference type="InterPro" id="IPR015425">
    <property type="entry name" value="FH2_Formin"/>
</dbReference>
<dbReference type="PROSITE" id="PS51444">
    <property type="entry name" value="FH2"/>
    <property type="match status" value="1"/>
</dbReference>
<accession>A0A3Q0ILX4</accession>
<dbReference type="GO" id="GO:0030866">
    <property type="term" value="P:cortical actin cytoskeleton organization"/>
    <property type="evidence" value="ECO:0007669"/>
    <property type="project" value="TreeGrafter"/>
</dbReference>
<reference evidence="3" key="1">
    <citation type="submission" date="2025-08" db="UniProtKB">
        <authorList>
            <consortium name="RefSeq"/>
        </authorList>
    </citation>
    <scope>IDENTIFICATION</scope>
</reference>
<dbReference type="InterPro" id="IPR042201">
    <property type="entry name" value="FH2_Formin_sf"/>
</dbReference>
<dbReference type="RefSeq" id="XP_026677269.1">
    <property type="nucleotide sequence ID" value="XM_026821468.1"/>
</dbReference>
<gene>
    <name evidence="3" type="primary">LOC103506412</name>
</gene>
<evidence type="ECO:0000313" key="3">
    <source>
        <dbReference type="RefSeq" id="XP_026677269.1"/>
    </source>
</evidence>
<protein>
    <submittedName>
        <fullName evidence="3">FH1/FH2 domain-containing protein 3-like</fullName>
    </submittedName>
</protein>
<dbReference type="PANTHER" id="PTHR45920:SF4">
    <property type="entry name" value="FORMIN HOMOLOGY 2 DOMAIN CONTAINING, ISOFORM I"/>
    <property type="match status" value="1"/>
</dbReference>
<dbReference type="AlphaFoldDB" id="A0A3Q0ILX4"/>
<dbReference type="Gene3D" id="1.25.10.10">
    <property type="entry name" value="Leucine-rich Repeat Variant"/>
    <property type="match status" value="1"/>
</dbReference>
<dbReference type="GO" id="GO:0051015">
    <property type="term" value="F:actin filament binding"/>
    <property type="evidence" value="ECO:0007669"/>
    <property type="project" value="TreeGrafter"/>
</dbReference>
<dbReference type="PANTHER" id="PTHR45920">
    <property type="entry name" value="FORMIN HOMOLOGY 2 DOMAIN CONTAINING, ISOFORM I"/>
    <property type="match status" value="1"/>
</dbReference>
<evidence type="ECO:0000313" key="2">
    <source>
        <dbReference type="Proteomes" id="UP000079169"/>
    </source>
</evidence>
<dbReference type="InterPro" id="IPR041387">
    <property type="entry name" value="FHOD1_GBD_N"/>
</dbReference>
<dbReference type="GO" id="GO:0005737">
    <property type="term" value="C:cytoplasm"/>
    <property type="evidence" value="ECO:0007669"/>
    <property type="project" value="TreeGrafter"/>
</dbReference>
<dbReference type="Pfam" id="PF18382">
    <property type="entry name" value="Formin_GBD_N"/>
    <property type="match status" value="1"/>
</dbReference>
<dbReference type="SUPFAM" id="SSF101447">
    <property type="entry name" value="Formin homology 2 domain (FH2 domain)"/>
    <property type="match status" value="1"/>
</dbReference>
<proteinExistence type="predicted"/>
<dbReference type="GeneID" id="103506412"/>
<dbReference type="SMART" id="SM00498">
    <property type="entry name" value="FH2"/>
    <property type="match status" value="1"/>
</dbReference>
<sequence>ILQTVKRVNNIFSFLFQLDDATLQLYKDGDFGSYLDLEASIAEQSEEFEGFGNNRHNSIILRTQLSVRVHNILEKLYSSEGKDLRRALFSLKQIFQADKDLVHEFVQNDGLTCLVKVGTEADQNNSKQHELNKHKEVIVLDPKRSNAINIAMTKLPPPRSIRTAILKMDSTVVNREGIEKLLSMLPTDEEKCKILEAVSANPGVPLGSAENFLLELSNINELVARLKLWAFKLDYENLEREVAEPLMDLKQGMDILRRNPTFKAILSTLLSIGIFLNGTEVKGFQIEYLTKVPEVKDTVHKHSLLHHLCDLVLHQFPQSTDLYSEIGPVTRASKVDFDELASSLRRMETECKASFDYLKLIIKHDGSATSVKVKMSEFLSDTAQRIIVLSIVHRRVLHRFHRFCLWLGVPLHRVPLTKPQDLARIISEFALEYRTTRERVIQTREKKASHRERNKTRGKMITEVRVTLNFAP</sequence>
<dbReference type="Pfam" id="PF02181">
    <property type="entry name" value="FH2"/>
    <property type="match status" value="1"/>
</dbReference>
<organism evidence="2 3">
    <name type="scientific">Diaphorina citri</name>
    <name type="common">Asian citrus psyllid</name>
    <dbReference type="NCBI Taxonomy" id="121845"/>
    <lineage>
        <taxon>Eukaryota</taxon>
        <taxon>Metazoa</taxon>
        <taxon>Ecdysozoa</taxon>
        <taxon>Arthropoda</taxon>
        <taxon>Hexapoda</taxon>
        <taxon>Insecta</taxon>
        <taxon>Pterygota</taxon>
        <taxon>Neoptera</taxon>
        <taxon>Paraneoptera</taxon>
        <taxon>Hemiptera</taxon>
        <taxon>Sternorrhyncha</taxon>
        <taxon>Psylloidea</taxon>
        <taxon>Psyllidae</taxon>
        <taxon>Diaphorininae</taxon>
        <taxon>Diaphorina</taxon>
    </lineage>
</organism>
<dbReference type="InterPro" id="IPR011989">
    <property type="entry name" value="ARM-like"/>
</dbReference>
<evidence type="ECO:0000259" key="1">
    <source>
        <dbReference type="PROSITE" id="PS51444"/>
    </source>
</evidence>
<name>A0A3Q0ILX4_DIACI</name>
<dbReference type="Proteomes" id="UP000079169">
    <property type="component" value="Unplaced"/>
</dbReference>
<feature type="domain" description="FH2" evidence="1">
    <location>
        <begin position="66"/>
        <end position="459"/>
    </location>
</feature>
<dbReference type="STRING" id="121845.A0A3Q0ILX4"/>
<dbReference type="Gene3D" id="1.20.58.2220">
    <property type="entry name" value="Formin, FH2 domain"/>
    <property type="match status" value="1"/>
</dbReference>
<dbReference type="GO" id="GO:0005856">
    <property type="term" value="C:cytoskeleton"/>
    <property type="evidence" value="ECO:0007669"/>
    <property type="project" value="TreeGrafter"/>
</dbReference>
<keyword evidence="2" id="KW-1185">Reference proteome</keyword>